<dbReference type="InterPro" id="IPR051128">
    <property type="entry name" value="EgtD_Methyltrsf_superfamily"/>
</dbReference>
<evidence type="ECO:0000259" key="3">
    <source>
        <dbReference type="Pfam" id="PF10017"/>
    </source>
</evidence>
<keyword evidence="2" id="KW-0808">Transferase</keyword>
<evidence type="ECO:0000313" key="5">
    <source>
        <dbReference type="Proteomes" id="UP000036458"/>
    </source>
</evidence>
<accession>A0A0H4VQH8</accession>
<dbReference type="InterPro" id="IPR035094">
    <property type="entry name" value="EgtD"/>
</dbReference>
<sequence>MSDEASLAQNVAQGLSQIPKTLSSRFFYDAKGSQLFQQIMALPEYYLTELEYQIFKKQRKEILYAFGTQAPFQLIDLGAGDAYKTKLLLQELVDQEAHFSFIPLDISQEPLHQLVEELGHLYPHLPVTGLAADYFQGLHWLNEHSKDRKLVLFLGSNIGNFSPVEAEGFLLKLRSSLAPQDRLLIGIDLRKDPRKIRLAYDDSAGVTAAFNLNLLARINHELQADFDLDQFEHFAEYNPISGTMRSYLVSRQNQEVHVKALNRTFHFEAWEAIHTENSHKYSLREIQEMAKRCHLAIDDVFTDASHGFADVLLRPVG</sequence>
<dbReference type="PATRIC" id="fig|1379910.4.peg.1850"/>
<name>A0A0H4VQH8_9BACT</name>
<dbReference type="KEGG" id="ruf:TH63_08500"/>
<dbReference type="PANTHER" id="PTHR43397">
    <property type="entry name" value="ERGOTHIONEINE BIOSYNTHESIS PROTEIN 1"/>
    <property type="match status" value="1"/>
</dbReference>
<dbReference type="InterPro" id="IPR017804">
    <property type="entry name" value="MeTrfase_EgtD-like"/>
</dbReference>
<dbReference type="InterPro" id="IPR019257">
    <property type="entry name" value="MeTrfase_dom"/>
</dbReference>
<dbReference type="PANTHER" id="PTHR43397:SF1">
    <property type="entry name" value="ERGOTHIONEINE BIOSYNTHESIS PROTEIN 1"/>
    <property type="match status" value="1"/>
</dbReference>
<dbReference type="Pfam" id="PF10017">
    <property type="entry name" value="Methyltransf_33"/>
    <property type="match status" value="1"/>
</dbReference>
<reference evidence="4 5" key="1">
    <citation type="submission" date="2015-01" db="EMBL/GenBank/DDBJ databases">
        <title>Rufibacter sp./DG31D/ whole genome sequencing.</title>
        <authorList>
            <person name="Kim M.K."/>
            <person name="Srinivasan S."/>
            <person name="Lee J.-J."/>
        </authorList>
    </citation>
    <scope>NUCLEOTIDE SEQUENCE [LARGE SCALE GENOMIC DNA]</scope>
    <source>
        <strain evidence="4 5">DG31D</strain>
    </source>
</reference>
<keyword evidence="1" id="KW-0489">Methyltransferase</keyword>
<evidence type="ECO:0000256" key="2">
    <source>
        <dbReference type="ARBA" id="ARBA00022679"/>
    </source>
</evidence>
<proteinExistence type="predicted"/>
<dbReference type="Gene3D" id="3.40.50.150">
    <property type="entry name" value="Vaccinia Virus protein VP39"/>
    <property type="match status" value="1"/>
</dbReference>
<organism evidence="4 5">
    <name type="scientific">Rufibacter radiotolerans</name>
    <dbReference type="NCBI Taxonomy" id="1379910"/>
    <lineage>
        <taxon>Bacteria</taxon>
        <taxon>Pseudomonadati</taxon>
        <taxon>Bacteroidota</taxon>
        <taxon>Cytophagia</taxon>
        <taxon>Cytophagales</taxon>
        <taxon>Hymenobacteraceae</taxon>
        <taxon>Rufibacter</taxon>
    </lineage>
</organism>
<dbReference type="EMBL" id="CP010777">
    <property type="protein sequence ID" value="AKQ47568.1"/>
    <property type="molecule type" value="Genomic_DNA"/>
</dbReference>
<dbReference type="InterPro" id="IPR029063">
    <property type="entry name" value="SAM-dependent_MTases_sf"/>
</dbReference>
<gene>
    <name evidence="4" type="ORF">TH63_08500</name>
</gene>
<dbReference type="NCBIfam" id="TIGR03438">
    <property type="entry name" value="egtD_ergothio"/>
    <property type="match status" value="1"/>
</dbReference>
<keyword evidence="5" id="KW-1185">Reference proteome</keyword>
<dbReference type="GO" id="GO:0032259">
    <property type="term" value="P:methylation"/>
    <property type="evidence" value="ECO:0007669"/>
    <property type="project" value="UniProtKB-KW"/>
</dbReference>
<evidence type="ECO:0000313" key="4">
    <source>
        <dbReference type="EMBL" id="AKQ47568.1"/>
    </source>
</evidence>
<dbReference type="Proteomes" id="UP000036458">
    <property type="component" value="Chromosome"/>
</dbReference>
<protein>
    <recommendedName>
        <fullName evidence="3">Histidine-specific methyltransferase SAM-dependent domain-containing protein</fullName>
    </recommendedName>
</protein>
<evidence type="ECO:0000256" key="1">
    <source>
        <dbReference type="ARBA" id="ARBA00022603"/>
    </source>
</evidence>
<dbReference type="GO" id="GO:0008168">
    <property type="term" value="F:methyltransferase activity"/>
    <property type="evidence" value="ECO:0007669"/>
    <property type="project" value="UniProtKB-KW"/>
</dbReference>
<dbReference type="STRING" id="1379910.TH63_08500"/>
<dbReference type="SUPFAM" id="SSF53335">
    <property type="entry name" value="S-adenosyl-L-methionine-dependent methyltransferases"/>
    <property type="match status" value="1"/>
</dbReference>
<feature type="domain" description="Histidine-specific methyltransferase SAM-dependent" evidence="3">
    <location>
        <begin position="8"/>
        <end position="314"/>
    </location>
</feature>
<dbReference type="AlphaFoldDB" id="A0A0H4VQH8"/>
<dbReference type="PIRSF" id="PIRSF018005">
    <property type="entry name" value="UCP018005"/>
    <property type="match status" value="1"/>
</dbReference>